<gene>
    <name evidence="10" type="ORF">ES677_03220</name>
</gene>
<dbReference type="RefSeq" id="WP_148380420.1">
    <property type="nucleotide sequence ID" value="NZ_VSKN01000003.1"/>
</dbReference>
<dbReference type="InterPro" id="IPR019734">
    <property type="entry name" value="TPR_rpt"/>
</dbReference>
<dbReference type="EMBL" id="VSKN01000003">
    <property type="protein sequence ID" value="TYC16196.1"/>
    <property type="molecule type" value="Genomic_DNA"/>
</dbReference>
<dbReference type="InterPro" id="IPR003594">
    <property type="entry name" value="HATPase_dom"/>
</dbReference>
<dbReference type="InterPro" id="IPR036890">
    <property type="entry name" value="HATPase_C_sf"/>
</dbReference>
<dbReference type="PROSITE" id="PS50109">
    <property type="entry name" value="HIS_KIN"/>
    <property type="match status" value="1"/>
</dbReference>
<organism evidence="10 11">
    <name type="scientific">Bizionia gelidisalsuginis</name>
    <dbReference type="NCBI Taxonomy" id="291188"/>
    <lineage>
        <taxon>Bacteria</taxon>
        <taxon>Pseudomonadati</taxon>
        <taxon>Bacteroidota</taxon>
        <taxon>Flavobacteriia</taxon>
        <taxon>Flavobacteriales</taxon>
        <taxon>Flavobacteriaceae</taxon>
        <taxon>Bizionia</taxon>
    </lineage>
</organism>
<feature type="signal peptide" evidence="8">
    <location>
        <begin position="1"/>
        <end position="18"/>
    </location>
</feature>
<comment type="caution">
    <text evidence="10">The sequence shown here is derived from an EMBL/GenBank/DDBJ whole genome shotgun (WGS) entry which is preliminary data.</text>
</comment>
<dbReference type="Gene3D" id="1.10.287.130">
    <property type="match status" value="1"/>
</dbReference>
<comment type="catalytic activity">
    <reaction evidence="1">
        <text>ATP + protein L-histidine = ADP + protein N-phospho-L-histidine.</text>
        <dbReference type="EC" id="2.7.13.3"/>
    </reaction>
</comment>
<evidence type="ECO:0000256" key="7">
    <source>
        <dbReference type="SAM" id="Phobius"/>
    </source>
</evidence>
<feature type="repeat" description="TPR" evidence="5">
    <location>
        <begin position="160"/>
        <end position="193"/>
    </location>
</feature>
<keyword evidence="8" id="KW-0732">Signal</keyword>
<keyword evidence="6" id="KW-0175">Coiled coil</keyword>
<keyword evidence="11" id="KW-1185">Reference proteome</keyword>
<accession>A0ABY3MCU9</accession>
<keyword evidence="3" id="KW-0808">Transferase</keyword>
<evidence type="ECO:0000259" key="9">
    <source>
        <dbReference type="PROSITE" id="PS50109"/>
    </source>
</evidence>
<dbReference type="InterPro" id="IPR036097">
    <property type="entry name" value="HisK_dim/P_sf"/>
</dbReference>
<dbReference type="SUPFAM" id="SSF47384">
    <property type="entry name" value="Homodimeric domain of signal transducing histidine kinase"/>
    <property type="match status" value="1"/>
</dbReference>
<dbReference type="SMART" id="SM00387">
    <property type="entry name" value="HATPase_c"/>
    <property type="match status" value="1"/>
</dbReference>
<dbReference type="EC" id="2.7.13.3" evidence="2"/>
<keyword evidence="7" id="KW-0472">Membrane</keyword>
<feature type="repeat" description="TPR" evidence="5">
    <location>
        <begin position="200"/>
        <end position="233"/>
    </location>
</feature>
<dbReference type="PRINTS" id="PR00344">
    <property type="entry name" value="BCTRLSENSOR"/>
</dbReference>
<evidence type="ECO:0000256" key="4">
    <source>
        <dbReference type="ARBA" id="ARBA00022777"/>
    </source>
</evidence>
<evidence type="ECO:0000256" key="6">
    <source>
        <dbReference type="SAM" id="Coils"/>
    </source>
</evidence>
<dbReference type="InterPro" id="IPR011990">
    <property type="entry name" value="TPR-like_helical_dom_sf"/>
</dbReference>
<keyword evidence="7" id="KW-1133">Transmembrane helix</keyword>
<dbReference type="Gene3D" id="1.25.40.10">
    <property type="entry name" value="Tetratricopeptide repeat domain"/>
    <property type="match status" value="2"/>
</dbReference>
<keyword evidence="7" id="KW-0812">Transmembrane</keyword>
<evidence type="ECO:0000256" key="2">
    <source>
        <dbReference type="ARBA" id="ARBA00012438"/>
    </source>
</evidence>
<evidence type="ECO:0000313" key="11">
    <source>
        <dbReference type="Proteomes" id="UP000323621"/>
    </source>
</evidence>
<proteinExistence type="predicted"/>
<dbReference type="SMART" id="SM00028">
    <property type="entry name" value="TPR"/>
    <property type="match status" value="5"/>
</dbReference>
<dbReference type="SUPFAM" id="SSF48452">
    <property type="entry name" value="TPR-like"/>
    <property type="match status" value="2"/>
</dbReference>
<dbReference type="InterPro" id="IPR005467">
    <property type="entry name" value="His_kinase_dom"/>
</dbReference>
<keyword evidence="4 10" id="KW-0418">Kinase</keyword>
<dbReference type="InterPro" id="IPR004358">
    <property type="entry name" value="Sig_transdc_His_kin-like_C"/>
</dbReference>
<feature type="coiled-coil region" evidence="6">
    <location>
        <begin position="423"/>
        <end position="450"/>
    </location>
</feature>
<evidence type="ECO:0000256" key="3">
    <source>
        <dbReference type="ARBA" id="ARBA00022679"/>
    </source>
</evidence>
<keyword evidence="5" id="KW-0802">TPR repeat</keyword>
<feature type="chain" id="PRO_5046288456" description="histidine kinase" evidence="8">
    <location>
        <begin position="19"/>
        <end position="688"/>
    </location>
</feature>
<dbReference type="GO" id="GO:0016301">
    <property type="term" value="F:kinase activity"/>
    <property type="evidence" value="ECO:0007669"/>
    <property type="project" value="UniProtKB-KW"/>
</dbReference>
<reference evidence="10 11" key="1">
    <citation type="submission" date="2019-08" db="EMBL/GenBank/DDBJ databases">
        <title>Genomes of Antarctic Bizionia species.</title>
        <authorList>
            <person name="Bowman J.P."/>
        </authorList>
    </citation>
    <scope>NUCLEOTIDE SEQUENCE [LARGE SCALE GENOMIC DNA]</scope>
    <source>
        <strain evidence="10 11">IC164</strain>
    </source>
</reference>
<evidence type="ECO:0000256" key="5">
    <source>
        <dbReference type="PROSITE-ProRule" id="PRU00339"/>
    </source>
</evidence>
<dbReference type="Pfam" id="PF02518">
    <property type="entry name" value="HATPase_c"/>
    <property type="match status" value="1"/>
</dbReference>
<dbReference type="Proteomes" id="UP000323621">
    <property type="component" value="Unassembled WGS sequence"/>
</dbReference>
<protein>
    <recommendedName>
        <fullName evidence="2">histidine kinase</fullName>
        <ecNumber evidence="2">2.7.13.3</ecNumber>
    </recommendedName>
</protein>
<feature type="transmembrane region" description="Helical" evidence="7">
    <location>
        <begin position="400"/>
        <end position="421"/>
    </location>
</feature>
<sequence length="688" mass="78250">MKHLFVLFLALVSLNCFSQTEELDNLAIQLAYESSESSKVAISIEIIKNLIALKDFDKALKHIKQSEKLSKKLNSDKKLAQLLYYKALILSLKDDYITSVNLLNKSKALSIKLNDSLFTAEINSKLGAIQIEHGDYKQGIINIKKGIIQLESKNDSPTLSEAYNTLASAYKNINQFKNSQKFYLKNIEINKNLGNREAILQTHIDLAELYIEHKHYKEAVFNFENALTLLDTKNEEYKGRIQPQLGTAYINFKNLDLANRHLIEGLEINRRLKNTEGTIHSLNGLAELNRIKRRFKTAKKLALEAKTLGESINDKQKLLYSYRLLKDLDSLQGNFKQAYLWQSKYFTIKNRLDREKEKKEQLARTLDAITIENDDLKVSTLSKIKVSTVANTQANTPFKLAFYVLIIVFAIALLFLISISIKRNGLLKDIRRLETKNRDIELENKSILEQKEHLESINDIKDKLFSIVSHDLKDSLISTKEFIDLLKDGSISQDEFRSLLPELSDNANNASLLLFNLLNWSKSQMQTLVSNPSLFDIQEVFYEKIKLIDLKLQSKNIQLVDKTVKDVVYADRSMVEIIIQNLLANAVKFCKSGDIITLSNHISNGYALITVADSGIGITEENQRQLFSKNSISTIGTNNEKGTGLGLSICKDLVELNNGRIWVDSTINKGSSFYIELPKDKVKTPELV</sequence>
<evidence type="ECO:0000313" key="10">
    <source>
        <dbReference type="EMBL" id="TYC16196.1"/>
    </source>
</evidence>
<dbReference type="PANTHER" id="PTHR43047">
    <property type="entry name" value="TWO-COMPONENT HISTIDINE PROTEIN KINASE"/>
    <property type="match status" value="1"/>
</dbReference>
<dbReference type="Gene3D" id="3.30.565.10">
    <property type="entry name" value="Histidine kinase-like ATPase, C-terminal domain"/>
    <property type="match status" value="1"/>
</dbReference>
<evidence type="ECO:0000256" key="8">
    <source>
        <dbReference type="SAM" id="SignalP"/>
    </source>
</evidence>
<name>A0ABY3MCU9_9FLAO</name>
<dbReference type="SUPFAM" id="SSF55874">
    <property type="entry name" value="ATPase domain of HSP90 chaperone/DNA topoisomerase II/histidine kinase"/>
    <property type="match status" value="1"/>
</dbReference>
<dbReference type="PROSITE" id="PS50005">
    <property type="entry name" value="TPR"/>
    <property type="match status" value="2"/>
</dbReference>
<evidence type="ECO:0000256" key="1">
    <source>
        <dbReference type="ARBA" id="ARBA00000085"/>
    </source>
</evidence>
<feature type="domain" description="Histidine kinase" evidence="9">
    <location>
        <begin position="467"/>
        <end position="681"/>
    </location>
</feature>